<feature type="compositionally biased region" description="Basic residues" evidence="1">
    <location>
        <begin position="25"/>
        <end position="38"/>
    </location>
</feature>
<gene>
    <name evidence="3" type="ORF">SAMN06265338_102509</name>
</gene>
<protein>
    <submittedName>
        <fullName evidence="3">Uncharacterized protein</fullName>
    </submittedName>
</protein>
<evidence type="ECO:0000256" key="1">
    <source>
        <dbReference type="SAM" id="MobiDB-lite"/>
    </source>
</evidence>
<reference evidence="4" key="1">
    <citation type="submission" date="2017-06" db="EMBL/GenBank/DDBJ databases">
        <authorList>
            <person name="Varghese N."/>
            <person name="Submissions S."/>
        </authorList>
    </citation>
    <scope>NUCLEOTIDE SEQUENCE [LARGE SCALE GENOMIC DNA]</scope>
    <source>
        <strain evidence="4">DSM 137</strain>
    </source>
</reference>
<feature type="transmembrane region" description="Helical" evidence="2">
    <location>
        <begin position="73"/>
        <end position="95"/>
    </location>
</feature>
<evidence type="ECO:0000313" key="3">
    <source>
        <dbReference type="EMBL" id="SNB66679.1"/>
    </source>
</evidence>
<feature type="region of interest" description="Disordered" evidence="1">
    <location>
        <begin position="23"/>
        <end position="46"/>
    </location>
</feature>
<keyword evidence="2" id="KW-0472">Membrane</keyword>
<evidence type="ECO:0000313" key="4">
    <source>
        <dbReference type="Proteomes" id="UP000198418"/>
    </source>
</evidence>
<keyword evidence="2" id="KW-1133">Transmembrane helix</keyword>
<dbReference type="OrthoDB" id="8473533at2"/>
<dbReference type="Proteomes" id="UP000198418">
    <property type="component" value="Unassembled WGS sequence"/>
</dbReference>
<proteinExistence type="predicted"/>
<organism evidence="3 4">
    <name type="scientific">Rhodoblastus acidophilus</name>
    <name type="common">Rhodopseudomonas acidophila</name>
    <dbReference type="NCBI Taxonomy" id="1074"/>
    <lineage>
        <taxon>Bacteria</taxon>
        <taxon>Pseudomonadati</taxon>
        <taxon>Pseudomonadota</taxon>
        <taxon>Alphaproteobacteria</taxon>
        <taxon>Hyphomicrobiales</taxon>
        <taxon>Rhodoblastaceae</taxon>
        <taxon>Rhodoblastus</taxon>
    </lineage>
</organism>
<sequence length="169" mass="18837">MKSTKLAHSSHFDYESVMSRIRNAKEKHRPSSPAKPHHAPGAWRRARAVAQPQRGPSLWSRIAAGLRDESKQLVAAGLVMLGFVVWFGCWAQGVFERRTEEARAVACQNNQLSHAASTYCFDDRRVVHTLKDDGSTTRPGLDWRVNESALRKAESSAVREAKGLAPSQF</sequence>
<keyword evidence="4" id="KW-1185">Reference proteome</keyword>
<keyword evidence="2" id="KW-0812">Transmembrane</keyword>
<dbReference type="AlphaFoldDB" id="A0A212R3U8"/>
<dbReference type="RefSeq" id="WP_088519993.1">
    <property type="nucleotide sequence ID" value="NZ_FYDG01000002.1"/>
</dbReference>
<evidence type="ECO:0000256" key="2">
    <source>
        <dbReference type="SAM" id="Phobius"/>
    </source>
</evidence>
<dbReference type="EMBL" id="FYDG01000002">
    <property type="protein sequence ID" value="SNB66679.1"/>
    <property type="molecule type" value="Genomic_DNA"/>
</dbReference>
<accession>A0A212R3U8</accession>
<name>A0A212R3U8_RHOAC</name>